<evidence type="ECO:0000256" key="4">
    <source>
        <dbReference type="ARBA" id="ARBA00011270"/>
    </source>
</evidence>
<dbReference type="GO" id="GO:0005737">
    <property type="term" value="C:cytoplasm"/>
    <property type="evidence" value="ECO:0007669"/>
    <property type="project" value="TreeGrafter"/>
</dbReference>
<evidence type="ECO:0000256" key="6">
    <source>
        <dbReference type="ARBA" id="ARBA00022822"/>
    </source>
</evidence>
<evidence type="ECO:0000256" key="1">
    <source>
        <dbReference type="ARBA" id="ARBA00001933"/>
    </source>
</evidence>
<keyword evidence="5 11" id="KW-0028">Amino-acid biosynthesis</keyword>
<protein>
    <recommendedName>
        <fullName evidence="11">Tryptophan synthase beta chain</fullName>
        <ecNumber evidence="11">4.2.1.20</ecNumber>
    </recommendedName>
</protein>
<dbReference type="PANTHER" id="PTHR48077">
    <property type="entry name" value="TRYPTOPHAN SYNTHASE-RELATED"/>
    <property type="match status" value="1"/>
</dbReference>
<comment type="cofactor">
    <cofactor evidence="1 11">
        <name>pyridoxal 5'-phosphate</name>
        <dbReference type="ChEBI" id="CHEBI:597326"/>
    </cofactor>
</comment>
<name>A0A1G8KAN4_9FLAO</name>
<comment type="subunit">
    <text evidence="4 11">Tetramer of two alpha and two beta chains.</text>
</comment>
<dbReference type="InterPro" id="IPR001926">
    <property type="entry name" value="TrpB-like_PALP"/>
</dbReference>
<dbReference type="InterPro" id="IPR023026">
    <property type="entry name" value="Trp_synth_beta/beta-like"/>
</dbReference>
<dbReference type="GO" id="GO:0004834">
    <property type="term" value="F:tryptophan synthase activity"/>
    <property type="evidence" value="ECO:0007669"/>
    <property type="project" value="UniProtKB-UniRule"/>
</dbReference>
<dbReference type="Pfam" id="PF00291">
    <property type="entry name" value="PALP"/>
    <property type="match status" value="1"/>
</dbReference>
<dbReference type="PIRSF" id="PIRSF001413">
    <property type="entry name" value="Trp_syn_beta"/>
    <property type="match status" value="1"/>
</dbReference>
<dbReference type="InterPro" id="IPR006654">
    <property type="entry name" value="Trp_synth_beta"/>
</dbReference>
<evidence type="ECO:0000256" key="3">
    <source>
        <dbReference type="ARBA" id="ARBA00009982"/>
    </source>
</evidence>
<comment type="similarity">
    <text evidence="3 11">Belongs to the TrpB family.</text>
</comment>
<evidence type="ECO:0000256" key="9">
    <source>
        <dbReference type="ARBA" id="ARBA00023239"/>
    </source>
</evidence>
<comment type="pathway">
    <text evidence="2 11">Amino-acid biosynthesis; L-tryptophan biosynthesis; L-tryptophan from chorismate: step 5/5.</text>
</comment>
<evidence type="ECO:0000313" key="13">
    <source>
        <dbReference type="EMBL" id="SDI40409.1"/>
    </source>
</evidence>
<evidence type="ECO:0000256" key="5">
    <source>
        <dbReference type="ARBA" id="ARBA00022605"/>
    </source>
</evidence>
<organism evidence="13 14">
    <name type="scientific">Chryseobacterium taeanense</name>
    <dbReference type="NCBI Taxonomy" id="311334"/>
    <lineage>
        <taxon>Bacteria</taxon>
        <taxon>Pseudomonadati</taxon>
        <taxon>Bacteroidota</taxon>
        <taxon>Flavobacteriia</taxon>
        <taxon>Flavobacteriales</taxon>
        <taxon>Weeksellaceae</taxon>
        <taxon>Chryseobacterium group</taxon>
        <taxon>Chryseobacterium</taxon>
    </lineage>
</organism>
<keyword evidence="14" id="KW-1185">Reference proteome</keyword>
<dbReference type="STRING" id="311334.SAMN05421846_10753"/>
<evidence type="ECO:0000313" key="14">
    <source>
        <dbReference type="Proteomes" id="UP000198869"/>
    </source>
</evidence>
<evidence type="ECO:0000259" key="12">
    <source>
        <dbReference type="Pfam" id="PF00291"/>
    </source>
</evidence>
<keyword evidence="6 11" id="KW-0822">Tryptophan biosynthesis</keyword>
<feature type="domain" description="Tryptophan synthase beta chain-like PALP" evidence="12">
    <location>
        <begin position="58"/>
        <end position="379"/>
    </location>
</feature>
<dbReference type="InterPro" id="IPR006653">
    <property type="entry name" value="Trp_synth_b_CS"/>
</dbReference>
<dbReference type="FunFam" id="3.40.50.1100:FF:000001">
    <property type="entry name" value="Tryptophan synthase beta chain"/>
    <property type="match status" value="1"/>
</dbReference>
<dbReference type="PROSITE" id="PS00168">
    <property type="entry name" value="TRP_SYNTHASE_BETA"/>
    <property type="match status" value="1"/>
</dbReference>
<keyword evidence="8 11" id="KW-0057">Aromatic amino acid biosynthesis</keyword>
<gene>
    <name evidence="11" type="primary">trpB</name>
    <name evidence="13" type="ORF">SAMN05421846_10753</name>
</gene>
<keyword evidence="9 11" id="KW-0456">Lyase</keyword>
<dbReference type="SUPFAM" id="SSF53686">
    <property type="entry name" value="Tryptophan synthase beta subunit-like PLP-dependent enzymes"/>
    <property type="match status" value="1"/>
</dbReference>
<sequence>MNYKNPDEYGYYGEFGGAFIPEMLYPNVEELQKNYLEIIDSEDFQREYQDLLKNYVGRSTPLYFAKNLSEKYKTKIYLKREDLNHTGAHKINNALGQVLLAKRLGKTRIIAETGAGQHGVATATACALLGLECIVYMGEIDIQRQAPNVARMKMLGAKVVPATSGSKTLKDAVNEALRDWINNPVTTHYVIGSVVGPHPFPDLVARFQSIISKEIKEQLLSQTGNENPDYIIACVGGGSNAAGAFYHFVNEKEVKIIAAEAGGFGVESGKSAATTFLGTLGVLHGSKSLVMQTEDGQVIEPHSISAGLDYPGIGPFHANLFKEKRAEFFSINDDEALQSAFELTKLEGIIPALESAHALAVLDKKEFNENDIIVICLSGRGDKDMETYLKHL</sequence>
<dbReference type="PANTHER" id="PTHR48077:SF3">
    <property type="entry name" value="TRYPTOPHAN SYNTHASE"/>
    <property type="match status" value="1"/>
</dbReference>
<dbReference type="HAMAP" id="MF_00133">
    <property type="entry name" value="Trp_synth_beta"/>
    <property type="match status" value="1"/>
</dbReference>
<dbReference type="CDD" id="cd06446">
    <property type="entry name" value="Trp-synth_B"/>
    <property type="match status" value="1"/>
</dbReference>
<dbReference type="Gene3D" id="3.40.50.1100">
    <property type="match status" value="2"/>
</dbReference>
<evidence type="ECO:0000256" key="8">
    <source>
        <dbReference type="ARBA" id="ARBA00023141"/>
    </source>
</evidence>
<evidence type="ECO:0000256" key="11">
    <source>
        <dbReference type="HAMAP-Rule" id="MF_00133"/>
    </source>
</evidence>
<dbReference type="EMBL" id="FNDW01000007">
    <property type="protein sequence ID" value="SDI40409.1"/>
    <property type="molecule type" value="Genomic_DNA"/>
</dbReference>
<evidence type="ECO:0000256" key="7">
    <source>
        <dbReference type="ARBA" id="ARBA00022898"/>
    </source>
</evidence>
<comment type="function">
    <text evidence="11">The beta subunit is responsible for the synthesis of L-tryptophan from indole and L-serine.</text>
</comment>
<dbReference type="EC" id="4.2.1.20" evidence="11"/>
<dbReference type="UniPathway" id="UPA00035">
    <property type="reaction ID" value="UER00044"/>
</dbReference>
<evidence type="ECO:0000256" key="10">
    <source>
        <dbReference type="ARBA" id="ARBA00049047"/>
    </source>
</evidence>
<dbReference type="RefSeq" id="WP_089858486.1">
    <property type="nucleotide sequence ID" value="NZ_FNDW01000007.1"/>
</dbReference>
<dbReference type="Proteomes" id="UP000198869">
    <property type="component" value="Unassembled WGS sequence"/>
</dbReference>
<feature type="modified residue" description="N6-(pyridoxal phosphate)lysine" evidence="11">
    <location>
        <position position="90"/>
    </location>
</feature>
<comment type="catalytic activity">
    <reaction evidence="10 11">
        <text>(1S,2R)-1-C-(indol-3-yl)glycerol 3-phosphate + L-serine = D-glyceraldehyde 3-phosphate + L-tryptophan + H2O</text>
        <dbReference type="Rhea" id="RHEA:10532"/>
        <dbReference type="ChEBI" id="CHEBI:15377"/>
        <dbReference type="ChEBI" id="CHEBI:33384"/>
        <dbReference type="ChEBI" id="CHEBI:57912"/>
        <dbReference type="ChEBI" id="CHEBI:58866"/>
        <dbReference type="ChEBI" id="CHEBI:59776"/>
        <dbReference type="EC" id="4.2.1.20"/>
    </reaction>
</comment>
<dbReference type="FunFam" id="3.40.50.1100:FF:000004">
    <property type="entry name" value="Tryptophan synthase beta chain"/>
    <property type="match status" value="1"/>
</dbReference>
<keyword evidence="7 11" id="KW-0663">Pyridoxal phosphate</keyword>
<proteinExistence type="inferred from homology"/>
<dbReference type="InterPro" id="IPR036052">
    <property type="entry name" value="TrpB-like_PALP_sf"/>
</dbReference>
<dbReference type="OrthoDB" id="9766131at2"/>
<dbReference type="NCBIfam" id="TIGR00263">
    <property type="entry name" value="trpB"/>
    <property type="match status" value="1"/>
</dbReference>
<dbReference type="AlphaFoldDB" id="A0A1G8KAN4"/>
<accession>A0A1G8KAN4</accession>
<evidence type="ECO:0000256" key="2">
    <source>
        <dbReference type="ARBA" id="ARBA00004733"/>
    </source>
</evidence>
<reference evidence="14" key="1">
    <citation type="submission" date="2016-10" db="EMBL/GenBank/DDBJ databases">
        <authorList>
            <person name="Varghese N."/>
            <person name="Submissions S."/>
        </authorList>
    </citation>
    <scope>NUCLEOTIDE SEQUENCE [LARGE SCALE GENOMIC DNA]</scope>
    <source>
        <strain evidence="14">DSM 17071</strain>
    </source>
</reference>